<protein>
    <recommendedName>
        <fullName evidence="4">Chromo domain-containing protein</fullName>
    </recommendedName>
</protein>
<keyword evidence="2" id="KW-0539">Nucleus</keyword>
<dbReference type="InterPro" id="IPR016197">
    <property type="entry name" value="Chromo-like_dom_sf"/>
</dbReference>
<feature type="region of interest" description="Disordered" evidence="3">
    <location>
        <begin position="19"/>
        <end position="45"/>
    </location>
</feature>
<dbReference type="EMBL" id="MTYJ01000106">
    <property type="protein sequence ID" value="OQV14332.1"/>
    <property type="molecule type" value="Genomic_DNA"/>
</dbReference>
<dbReference type="Proteomes" id="UP000192578">
    <property type="component" value="Unassembled WGS sequence"/>
</dbReference>
<evidence type="ECO:0000256" key="1">
    <source>
        <dbReference type="ARBA" id="ARBA00004123"/>
    </source>
</evidence>
<dbReference type="SMART" id="SM00298">
    <property type="entry name" value="CHROMO"/>
    <property type="match status" value="1"/>
</dbReference>
<gene>
    <name evidence="5" type="ORF">BV898_11451</name>
</gene>
<comment type="subcellular location">
    <subcellularLocation>
        <location evidence="1">Nucleus</location>
    </subcellularLocation>
</comment>
<sequence>MSGRHAETVADSQTKIFKKLATDSERPSPADTWNRNSIFDGSDQQSVKEADNFEVERVIGKKGIGPTTSYLIKWLGYDETTWEPVYNLDHCIERVHDFEEREERKRRAAKLGTPPAPRLFIPSTKTAITSLNRRPISPEIYDRTSFTPPHRHSDTLLKSRGPKCRKLSTSSSVSGSISGADIGSPVYRRAQRYIEVAAPGESGVERGYNVVSILAHKPKELAINGLHDVDFLVSYAGEAPNEFVGYEVCVRDIAAHVSEYLARHPVLPRHCK</sequence>
<dbReference type="Gene3D" id="2.40.50.40">
    <property type="match status" value="1"/>
</dbReference>
<evidence type="ECO:0000313" key="5">
    <source>
        <dbReference type="EMBL" id="OQV14332.1"/>
    </source>
</evidence>
<dbReference type="InterPro" id="IPR000953">
    <property type="entry name" value="Chromo/chromo_shadow_dom"/>
</dbReference>
<dbReference type="InterPro" id="IPR023780">
    <property type="entry name" value="Chromo_domain"/>
</dbReference>
<feature type="compositionally biased region" description="Polar residues" evidence="3">
    <location>
        <begin position="31"/>
        <end position="45"/>
    </location>
</feature>
<dbReference type="CDD" id="cd00024">
    <property type="entry name" value="CD_CSD"/>
    <property type="match status" value="1"/>
</dbReference>
<dbReference type="Pfam" id="PF00385">
    <property type="entry name" value="Chromo"/>
    <property type="match status" value="1"/>
</dbReference>
<accession>A0A1W0WGM1</accession>
<reference evidence="6" key="1">
    <citation type="submission" date="2017-01" db="EMBL/GenBank/DDBJ databases">
        <title>Comparative genomics of anhydrobiosis in the tardigrade Hypsibius dujardini.</title>
        <authorList>
            <person name="Yoshida Y."/>
            <person name="Koutsovoulos G."/>
            <person name="Laetsch D."/>
            <person name="Stevens L."/>
            <person name="Kumar S."/>
            <person name="Horikawa D."/>
            <person name="Ishino K."/>
            <person name="Komine S."/>
            <person name="Tomita M."/>
            <person name="Blaxter M."/>
            <person name="Arakawa K."/>
        </authorList>
    </citation>
    <scope>NUCLEOTIDE SEQUENCE [LARGE SCALE GENOMIC DNA]</scope>
    <source>
        <strain evidence="6">Z151</strain>
    </source>
</reference>
<organism evidence="5 6">
    <name type="scientific">Hypsibius exemplaris</name>
    <name type="common">Freshwater tardigrade</name>
    <dbReference type="NCBI Taxonomy" id="2072580"/>
    <lineage>
        <taxon>Eukaryota</taxon>
        <taxon>Metazoa</taxon>
        <taxon>Ecdysozoa</taxon>
        <taxon>Tardigrada</taxon>
        <taxon>Eutardigrada</taxon>
        <taxon>Parachela</taxon>
        <taxon>Hypsibioidea</taxon>
        <taxon>Hypsibiidae</taxon>
        <taxon>Hypsibius</taxon>
    </lineage>
</organism>
<dbReference type="PROSITE" id="PS50013">
    <property type="entry name" value="CHROMO_2"/>
    <property type="match status" value="1"/>
</dbReference>
<name>A0A1W0WGM1_HYPEX</name>
<dbReference type="OrthoDB" id="1918685at2759"/>
<evidence type="ECO:0000256" key="2">
    <source>
        <dbReference type="ARBA" id="ARBA00023242"/>
    </source>
</evidence>
<dbReference type="PANTHER" id="PTHR22812">
    <property type="entry name" value="CHROMOBOX PROTEIN"/>
    <property type="match status" value="1"/>
</dbReference>
<dbReference type="InterPro" id="IPR051219">
    <property type="entry name" value="Heterochromatin_chromo-domain"/>
</dbReference>
<comment type="caution">
    <text evidence="5">The sequence shown here is derived from an EMBL/GenBank/DDBJ whole genome shotgun (WGS) entry which is preliminary data.</text>
</comment>
<dbReference type="AlphaFoldDB" id="A0A1W0WGM1"/>
<dbReference type="SUPFAM" id="SSF54160">
    <property type="entry name" value="Chromo domain-like"/>
    <property type="match status" value="1"/>
</dbReference>
<evidence type="ECO:0000259" key="4">
    <source>
        <dbReference type="PROSITE" id="PS50013"/>
    </source>
</evidence>
<feature type="domain" description="Chromo" evidence="4">
    <location>
        <begin position="53"/>
        <end position="110"/>
    </location>
</feature>
<feature type="region of interest" description="Disordered" evidence="3">
    <location>
        <begin position="139"/>
        <end position="161"/>
    </location>
</feature>
<dbReference type="GO" id="GO:0005634">
    <property type="term" value="C:nucleus"/>
    <property type="evidence" value="ECO:0007669"/>
    <property type="project" value="UniProtKB-SubCell"/>
</dbReference>
<keyword evidence="6" id="KW-1185">Reference proteome</keyword>
<evidence type="ECO:0000256" key="3">
    <source>
        <dbReference type="SAM" id="MobiDB-lite"/>
    </source>
</evidence>
<proteinExistence type="predicted"/>
<evidence type="ECO:0000313" key="6">
    <source>
        <dbReference type="Proteomes" id="UP000192578"/>
    </source>
</evidence>